<evidence type="ECO:0000256" key="9">
    <source>
        <dbReference type="ARBA" id="ARBA00023209"/>
    </source>
</evidence>
<dbReference type="GO" id="GO:0008444">
    <property type="term" value="F:CDP-diacylglycerol-glycerol-3-phosphate 3-phosphatidyltransferase activity"/>
    <property type="evidence" value="ECO:0007669"/>
    <property type="project" value="InterPro"/>
</dbReference>
<keyword evidence="8" id="KW-0472">Membrane</keyword>
<keyword evidence="4 11" id="KW-0808">Transferase</keyword>
<evidence type="ECO:0000256" key="5">
    <source>
        <dbReference type="ARBA" id="ARBA00022692"/>
    </source>
</evidence>
<dbReference type="InterPro" id="IPR043130">
    <property type="entry name" value="CDP-OH_PTrfase_TM_dom"/>
</dbReference>
<name>A0A0P9DGC4_9CHLR</name>
<evidence type="ECO:0000256" key="10">
    <source>
        <dbReference type="ARBA" id="ARBA00023264"/>
    </source>
</evidence>
<dbReference type="Pfam" id="PF01066">
    <property type="entry name" value="CDP-OH_P_transf"/>
    <property type="match status" value="1"/>
</dbReference>
<evidence type="ECO:0000256" key="4">
    <source>
        <dbReference type="ARBA" id="ARBA00022679"/>
    </source>
</evidence>
<dbReference type="GO" id="GO:0046474">
    <property type="term" value="P:glycerophospholipid biosynthetic process"/>
    <property type="evidence" value="ECO:0007669"/>
    <property type="project" value="TreeGrafter"/>
</dbReference>
<keyword evidence="13" id="KW-1185">Reference proteome</keyword>
<keyword evidence="3" id="KW-0444">Lipid biosynthesis</keyword>
<evidence type="ECO:0000256" key="6">
    <source>
        <dbReference type="ARBA" id="ARBA00022989"/>
    </source>
</evidence>
<evidence type="ECO:0000256" key="1">
    <source>
        <dbReference type="ARBA" id="ARBA00004141"/>
    </source>
</evidence>
<evidence type="ECO:0000256" key="7">
    <source>
        <dbReference type="ARBA" id="ARBA00023098"/>
    </source>
</evidence>
<dbReference type="Proteomes" id="UP000050509">
    <property type="component" value="Unassembled WGS sequence"/>
</dbReference>
<keyword evidence="10" id="KW-1208">Phospholipid metabolism</keyword>
<evidence type="ECO:0000313" key="13">
    <source>
        <dbReference type="Proteomes" id="UP000050509"/>
    </source>
</evidence>
<dbReference type="PANTHER" id="PTHR14269:SF62">
    <property type="entry name" value="CDP-DIACYLGLYCEROL--GLYCEROL-3-PHOSPHATE 3-PHOSPHATIDYLTRANSFERASE 1, CHLOROPLASTIC"/>
    <property type="match status" value="1"/>
</dbReference>
<dbReference type="PROSITE" id="PS00379">
    <property type="entry name" value="CDP_ALCOHOL_P_TRANSF"/>
    <property type="match status" value="1"/>
</dbReference>
<comment type="subcellular location">
    <subcellularLocation>
        <location evidence="1">Membrane</location>
        <topology evidence="1">Multi-pass membrane protein</topology>
    </subcellularLocation>
</comment>
<dbReference type="InterPro" id="IPR048254">
    <property type="entry name" value="CDP_ALCOHOL_P_TRANSF_CS"/>
</dbReference>
<dbReference type="InterPro" id="IPR050324">
    <property type="entry name" value="CDP-alcohol_PTase-I"/>
</dbReference>
<keyword evidence="6" id="KW-1133">Transmembrane helix</keyword>
<dbReference type="InterPro" id="IPR004570">
    <property type="entry name" value="Phosphatidylglycerol_P_synth"/>
</dbReference>
<comment type="caution">
    <text evidence="12">The sequence shown here is derived from an EMBL/GenBank/DDBJ whole genome shotgun (WGS) entry which is preliminary data.</text>
</comment>
<dbReference type="Gene3D" id="1.20.120.1760">
    <property type="match status" value="1"/>
</dbReference>
<keyword evidence="5" id="KW-0812">Transmembrane</keyword>
<evidence type="ECO:0000256" key="11">
    <source>
        <dbReference type="RuleBase" id="RU003750"/>
    </source>
</evidence>
<dbReference type="PIRSF" id="PIRSF000847">
    <property type="entry name" value="Phos_ph_gly_syn"/>
    <property type="match status" value="1"/>
</dbReference>
<proteinExistence type="inferred from homology"/>
<organism evidence="12 13">
    <name type="scientific">Kouleothrix aurantiaca</name>
    <dbReference type="NCBI Taxonomy" id="186479"/>
    <lineage>
        <taxon>Bacteria</taxon>
        <taxon>Bacillati</taxon>
        <taxon>Chloroflexota</taxon>
        <taxon>Chloroflexia</taxon>
        <taxon>Chloroflexales</taxon>
        <taxon>Roseiflexineae</taxon>
        <taxon>Roseiflexaceae</taxon>
        <taxon>Kouleothrix</taxon>
    </lineage>
</organism>
<keyword evidence="9" id="KW-0594">Phospholipid biosynthesis</keyword>
<comment type="similarity">
    <text evidence="2 11">Belongs to the CDP-alcohol phosphatidyltransferase class-I family.</text>
</comment>
<accession>A0A0P9DGC4</accession>
<dbReference type="PANTHER" id="PTHR14269">
    <property type="entry name" value="CDP-DIACYLGLYCEROL--GLYCEROL-3-PHOSPHATE 3-PHOSPHATIDYLTRANSFERASE-RELATED"/>
    <property type="match status" value="1"/>
</dbReference>
<evidence type="ECO:0000313" key="12">
    <source>
        <dbReference type="EMBL" id="KPV52367.1"/>
    </source>
</evidence>
<sequence>MKDTPQLRELAYPANLLTLARLLMLPAAIHYLRQPDGRWRALAVFGAAMATDLFDGPVARMRGEVSPLGKVLDPIADKLMVDITAVALSRTRGFPWWATGLLLARDAIIVAGSALLFRRRAEIAAAHPSGKATTLTLAAAMLLYLADGPRSGKPVLFAAL</sequence>
<evidence type="ECO:0000256" key="8">
    <source>
        <dbReference type="ARBA" id="ARBA00023136"/>
    </source>
</evidence>
<dbReference type="AlphaFoldDB" id="A0A0P9DGC4"/>
<feature type="non-terminal residue" evidence="12">
    <location>
        <position position="160"/>
    </location>
</feature>
<evidence type="ECO:0000256" key="3">
    <source>
        <dbReference type="ARBA" id="ARBA00022516"/>
    </source>
</evidence>
<protein>
    <submittedName>
        <fullName evidence="12">CDP-alcohol phosphatidyltransferase</fullName>
    </submittedName>
</protein>
<gene>
    <name evidence="12" type="ORF">SE17_15930</name>
</gene>
<dbReference type="InterPro" id="IPR000462">
    <property type="entry name" value="CDP-OH_P_trans"/>
</dbReference>
<evidence type="ECO:0000256" key="2">
    <source>
        <dbReference type="ARBA" id="ARBA00010441"/>
    </source>
</evidence>
<dbReference type="EMBL" id="LJCR01000569">
    <property type="protein sequence ID" value="KPV52367.1"/>
    <property type="molecule type" value="Genomic_DNA"/>
</dbReference>
<dbReference type="GO" id="GO:0016020">
    <property type="term" value="C:membrane"/>
    <property type="evidence" value="ECO:0007669"/>
    <property type="project" value="UniProtKB-SubCell"/>
</dbReference>
<reference evidence="12 13" key="1">
    <citation type="submission" date="2015-09" db="EMBL/GenBank/DDBJ databases">
        <title>Draft genome sequence of Kouleothrix aurantiaca JCM 19913.</title>
        <authorList>
            <person name="Hemp J."/>
        </authorList>
    </citation>
    <scope>NUCLEOTIDE SEQUENCE [LARGE SCALE GENOMIC DNA]</scope>
    <source>
        <strain evidence="12 13">COM-B</strain>
    </source>
</reference>
<keyword evidence="7" id="KW-0443">Lipid metabolism</keyword>